<organism evidence="7 8">
    <name type="scientific">Fulvitalea axinellae</name>
    <dbReference type="NCBI Taxonomy" id="1182444"/>
    <lineage>
        <taxon>Bacteria</taxon>
        <taxon>Pseudomonadati</taxon>
        <taxon>Bacteroidota</taxon>
        <taxon>Cytophagia</taxon>
        <taxon>Cytophagales</taxon>
        <taxon>Persicobacteraceae</taxon>
        <taxon>Fulvitalea</taxon>
    </lineage>
</organism>
<dbReference type="KEGG" id="fax:FUAX_39440"/>
<keyword evidence="8" id="KW-1185">Reference proteome</keyword>
<evidence type="ECO:0000259" key="6">
    <source>
        <dbReference type="Pfam" id="PF07980"/>
    </source>
</evidence>
<dbReference type="SUPFAM" id="SSF48452">
    <property type="entry name" value="TPR-like"/>
    <property type="match status" value="1"/>
</dbReference>
<dbReference type="PROSITE" id="PS51257">
    <property type="entry name" value="PROKAR_LIPOPROTEIN"/>
    <property type="match status" value="1"/>
</dbReference>
<dbReference type="GO" id="GO:0009279">
    <property type="term" value="C:cell outer membrane"/>
    <property type="evidence" value="ECO:0007669"/>
    <property type="project" value="UniProtKB-SubCell"/>
</dbReference>
<dbReference type="InterPro" id="IPR011990">
    <property type="entry name" value="TPR-like_helical_dom_sf"/>
</dbReference>
<dbReference type="Pfam" id="PF07980">
    <property type="entry name" value="SusD_RagB"/>
    <property type="match status" value="1"/>
</dbReference>
<keyword evidence="3" id="KW-0732">Signal</keyword>
<sequence length="522" mass="59974">MNITLKKIFRSARVLGLCATLGACSDFFDPSQDLIQEREDHYQSLDMARKAVVGAYAGLQEVVEPLVVLGGLRGDLMVRTLSVDESLREIENYSVTAKNEYANPRPFYDIILECNDALANLEKTKQDPQMTEHLYPAYKAELMTLRAWTYFQLAQTYKEVPFITQEVNGFFGDYKPESLDFISMINWLTEEMTWAQKQPILDWTVTDKNDKEILQPWRKVFINRKALLGELYLTAGQYQKAANLLYSCIIDDGQGKDNEEHKCAGITGQLNWRKYWHKIKDGSSTFEQISVIPFQSSQGQTNELSRIFSNASYNDYLLKPSSLAVSIWEKQHSTMSNLPGDFYRGLGASYRIYSEDTVITKFSQGSNYKLDPVFSIYRAADVHLLYAEAINRLNQSDKALAVVNSELEGSPETSGIRGRVNLEIVRMDKLKLDYPDITDERELVEIVLLEERALEFAFEGRRWNDLVRFATRVGKPEWLADRVASKFASSDPDRAEKLRAFLMDEDNWRLDMPMVKLENKDQ</sequence>
<dbReference type="EMBL" id="AP025315">
    <property type="protein sequence ID" value="BDD11512.1"/>
    <property type="molecule type" value="Genomic_DNA"/>
</dbReference>
<evidence type="ECO:0000256" key="3">
    <source>
        <dbReference type="ARBA" id="ARBA00022729"/>
    </source>
</evidence>
<evidence type="ECO:0000313" key="7">
    <source>
        <dbReference type="EMBL" id="BDD11512.1"/>
    </source>
</evidence>
<proteinExistence type="inferred from homology"/>
<reference evidence="7 8" key="1">
    <citation type="submission" date="2021-12" db="EMBL/GenBank/DDBJ databases">
        <title>Genome sequencing of bacteria with rrn-lacking chromosome and rrn-plasmid.</title>
        <authorList>
            <person name="Anda M."/>
            <person name="Iwasaki W."/>
        </authorList>
    </citation>
    <scope>NUCLEOTIDE SEQUENCE [LARGE SCALE GENOMIC DNA]</scope>
    <source>
        <strain evidence="7 8">DSM 100852</strain>
        <plasmid evidence="7 8">pFA1</plasmid>
    </source>
</reference>
<keyword evidence="5" id="KW-0998">Cell outer membrane</keyword>
<dbReference type="InterPro" id="IPR012944">
    <property type="entry name" value="SusD_RagB_dom"/>
</dbReference>
<gene>
    <name evidence="7" type="ORF">FUAX_39440</name>
</gene>
<evidence type="ECO:0000313" key="8">
    <source>
        <dbReference type="Proteomes" id="UP001348817"/>
    </source>
</evidence>
<dbReference type="Proteomes" id="UP001348817">
    <property type="component" value="Plasmid pFA1"/>
</dbReference>
<evidence type="ECO:0000256" key="1">
    <source>
        <dbReference type="ARBA" id="ARBA00004442"/>
    </source>
</evidence>
<evidence type="ECO:0000256" key="5">
    <source>
        <dbReference type="ARBA" id="ARBA00023237"/>
    </source>
</evidence>
<evidence type="ECO:0000256" key="4">
    <source>
        <dbReference type="ARBA" id="ARBA00023136"/>
    </source>
</evidence>
<accession>A0AAU9D1G3</accession>
<evidence type="ECO:0000256" key="2">
    <source>
        <dbReference type="ARBA" id="ARBA00006275"/>
    </source>
</evidence>
<keyword evidence="4" id="KW-0472">Membrane</keyword>
<dbReference type="Gene3D" id="1.25.40.390">
    <property type="match status" value="1"/>
</dbReference>
<geneLocation type="plasmid" evidence="7 8">
    <name>pFA1</name>
</geneLocation>
<keyword evidence="7" id="KW-0614">Plasmid</keyword>
<dbReference type="AlphaFoldDB" id="A0AAU9D1G3"/>
<protein>
    <recommendedName>
        <fullName evidence="6">RagB/SusD domain-containing protein</fullName>
    </recommendedName>
</protein>
<name>A0AAU9D1G3_9BACT</name>
<comment type="subcellular location">
    <subcellularLocation>
        <location evidence="1">Cell outer membrane</location>
    </subcellularLocation>
</comment>
<feature type="domain" description="RagB/SusD" evidence="6">
    <location>
        <begin position="360"/>
        <end position="499"/>
    </location>
</feature>
<dbReference type="RefSeq" id="WP_338395002.1">
    <property type="nucleotide sequence ID" value="NZ_AP025315.1"/>
</dbReference>
<comment type="similarity">
    <text evidence="2">Belongs to the SusD family.</text>
</comment>